<dbReference type="AlphaFoldDB" id="A0A7Y5AMQ7"/>
<evidence type="ECO:0000313" key="1">
    <source>
        <dbReference type="EMBL" id="NRQ41231.1"/>
    </source>
</evidence>
<dbReference type="Proteomes" id="UP000523161">
    <property type="component" value="Unassembled WGS sequence"/>
</dbReference>
<comment type="caution">
    <text evidence="1">The sequence shown here is derived from an EMBL/GenBank/DDBJ whole genome shotgun (WGS) entry which is preliminary data.</text>
</comment>
<gene>
    <name evidence="1" type="ORF">HRH59_01390</name>
</gene>
<accession>A0A7Y5AMQ7</accession>
<name>A0A7Y5AMQ7_9GAMM</name>
<reference evidence="1 2" key="1">
    <citation type="submission" date="2020-06" db="EMBL/GenBank/DDBJ databases">
        <title>Rheinheimera sp. nov., a marine bacterium isolated from coastal.</title>
        <authorList>
            <person name="Yu Q."/>
            <person name="Qi Y."/>
            <person name="Pu J."/>
        </authorList>
    </citation>
    <scope>NUCLEOTIDE SEQUENCE [LARGE SCALE GENOMIC DNA]</scope>
    <source>
        <strain evidence="1 2">YQF-2</strain>
    </source>
</reference>
<sequence>MLLRILLIALLGVCSRLGLACDLNHPSPVSGLLPGIAEAPPRQILLINNAALAQPQAEGVLQLHRADNQALLAELNAWPTASSRISPVLAQPVFLDSNYDGIADAVYVVDIAGLVWYVPLTAAGFATPQLLADLSSMQGEFRQPLQVVQTMSVSGAGRSLHRALLLIISHPGGGDSLIMLKHRLQNTSVLQPAELYQRTDLSIDELNNGISQALWQQMQSGPGWYIRLSGQITVLPKVYGGVVYITAADTVAADCTVPADAELSLYALHLHHGGAVYTWRRQSLRPLQGQQVLIQATENGLELVIQSEQEQHTLLSELVQVAEDCGSCIKPLDAAEFPKLKRLATYSVEQEAH</sequence>
<protein>
    <submittedName>
        <fullName evidence="1">Uncharacterized protein</fullName>
    </submittedName>
</protein>
<dbReference type="RefSeq" id="WP_173499474.1">
    <property type="nucleotide sequence ID" value="NZ_JABSOD010000001.1"/>
</dbReference>
<organism evidence="1 2">
    <name type="scientific">Rheinheimera lutimaris</name>
    <dbReference type="NCBI Taxonomy" id="2740584"/>
    <lineage>
        <taxon>Bacteria</taxon>
        <taxon>Pseudomonadati</taxon>
        <taxon>Pseudomonadota</taxon>
        <taxon>Gammaproteobacteria</taxon>
        <taxon>Chromatiales</taxon>
        <taxon>Chromatiaceae</taxon>
        <taxon>Rheinheimera</taxon>
    </lineage>
</organism>
<dbReference type="EMBL" id="JABSOD010000001">
    <property type="protein sequence ID" value="NRQ41231.1"/>
    <property type="molecule type" value="Genomic_DNA"/>
</dbReference>
<proteinExistence type="predicted"/>
<keyword evidence="2" id="KW-1185">Reference proteome</keyword>
<evidence type="ECO:0000313" key="2">
    <source>
        <dbReference type="Proteomes" id="UP000523161"/>
    </source>
</evidence>